<gene>
    <name evidence="1" type="ORF">IFO71_08285</name>
</gene>
<evidence type="ECO:0000313" key="2">
    <source>
        <dbReference type="Proteomes" id="UP000613768"/>
    </source>
</evidence>
<comment type="caution">
    <text evidence="1">The sequence shown here is derived from an EMBL/GenBank/DDBJ whole genome shotgun (WGS) entry which is preliminary data.</text>
</comment>
<accession>A0AAW3ZJV8</accession>
<dbReference type="AlphaFoldDB" id="A0AAW3ZJV8"/>
<dbReference type="RefSeq" id="WP_192029096.1">
    <property type="nucleotide sequence ID" value="NZ_JACYTR010000012.1"/>
</dbReference>
<dbReference type="EMBL" id="JACYTR010000012">
    <property type="protein sequence ID" value="MBD8525740.1"/>
    <property type="molecule type" value="Genomic_DNA"/>
</dbReference>
<dbReference type="Proteomes" id="UP000613768">
    <property type="component" value="Unassembled WGS sequence"/>
</dbReference>
<sequence length="63" mass="6908">MSIYAYFKGLIPQPTDTPPRTPTLLEFGPRYGNRIANRHARGALHPAACAEARPPLPARCCTC</sequence>
<keyword evidence="2" id="KW-1185">Reference proteome</keyword>
<name>A0AAW3ZJV8_9GAMM</name>
<protein>
    <submittedName>
        <fullName evidence="1">Uncharacterized protein</fullName>
    </submittedName>
</protein>
<evidence type="ECO:0000313" key="1">
    <source>
        <dbReference type="EMBL" id="MBD8525740.1"/>
    </source>
</evidence>
<organism evidence="1 2">
    <name type="scientific">Pseudomarimonas arenosa</name>
    <dbReference type="NCBI Taxonomy" id="2774145"/>
    <lineage>
        <taxon>Bacteria</taxon>
        <taxon>Pseudomonadati</taxon>
        <taxon>Pseudomonadota</taxon>
        <taxon>Gammaproteobacteria</taxon>
        <taxon>Lysobacterales</taxon>
        <taxon>Lysobacteraceae</taxon>
        <taxon>Pseudomarimonas</taxon>
    </lineage>
</organism>
<proteinExistence type="predicted"/>
<reference evidence="1 2" key="1">
    <citation type="submission" date="2020-09" db="EMBL/GenBank/DDBJ databases">
        <title>Pseudoxanthomonas sp. CAU 1598 isolated from sand of Yaerae Beach.</title>
        <authorList>
            <person name="Kim W."/>
        </authorList>
    </citation>
    <scope>NUCLEOTIDE SEQUENCE [LARGE SCALE GENOMIC DNA]</scope>
    <source>
        <strain evidence="1 2">CAU 1598</strain>
    </source>
</reference>